<keyword evidence="6 7" id="KW-0675">Receptor</keyword>
<dbReference type="GO" id="GO:0016020">
    <property type="term" value="C:membrane"/>
    <property type="evidence" value="ECO:0007669"/>
    <property type="project" value="UniProtKB-SubCell"/>
</dbReference>
<feature type="transmembrane region" description="Helical" evidence="8">
    <location>
        <begin position="94"/>
        <end position="115"/>
    </location>
</feature>
<dbReference type="STRING" id="645134.A0A0L0HHX7"/>
<dbReference type="GeneID" id="27687302"/>
<dbReference type="PRINTS" id="PR00237">
    <property type="entry name" value="GPCRRHODOPSN"/>
</dbReference>
<dbReference type="InterPro" id="IPR017452">
    <property type="entry name" value="GPCR_Rhodpsn_7TM"/>
</dbReference>
<dbReference type="PANTHER" id="PTHR24240">
    <property type="entry name" value="OPSIN"/>
    <property type="match status" value="1"/>
</dbReference>
<name>A0A0L0HHX7_SPIPD</name>
<evidence type="ECO:0000256" key="1">
    <source>
        <dbReference type="ARBA" id="ARBA00004141"/>
    </source>
</evidence>
<feature type="transmembrane region" description="Helical" evidence="8">
    <location>
        <begin position="20"/>
        <end position="40"/>
    </location>
</feature>
<keyword evidence="4 7" id="KW-0297">G-protein coupled receptor</keyword>
<evidence type="ECO:0000256" key="7">
    <source>
        <dbReference type="RuleBase" id="RU000688"/>
    </source>
</evidence>
<dbReference type="CDD" id="cd00637">
    <property type="entry name" value="7tm_classA_rhodopsin-like"/>
    <property type="match status" value="1"/>
</dbReference>
<dbReference type="EMBL" id="KQ257455">
    <property type="protein sequence ID" value="KND00693.1"/>
    <property type="molecule type" value="Genomic_DNA"/>
</dbReference>
<protein>
    <recommendedName>
        <fullName evidence="9">G-protein coupled receptors family 1 profile domain-containing protein</fullName>
    </recommendedName>
</protein>
<feature type="transmembrane region" description="Helical" evidence="8">
    <location>
        <begin position="52"/>
        <end position="74"/>
    </location>
</feature>
<feature type="transmembrane region" description="Helical" evidence="8">
    <location>
        <begin position="238"/>
        <end position="256"/>
    </location>
</feature>
<evidence type="ECO:0000256" key="3">
    <source>
        <dbReference type="ARBA" id="ARBA00022989"/>
    </source>
</evidence>
<evidence type="ECO:0000259" key="9">
    <source>
        <dbReference type="PROSITE" id="PS50262"/>
    </source>
</evidence>
<keyword evidence="11" id="KW-1185">Reference proteome</keyword>
<sequence length="324" mass="36375">MTMDYTLGFEYTNWSFYVEVILSAIQICGVIFNGFALILYCNYRELRTRPNYLTASLIVADLCFCAGCLLVHIFNFAAGAAPGVTGWDNIKCQFIGVWIMTTDASALGSLAAIATERWFTIVKGITLSKWQVISLAAGVWLWGGFMSGLQYSFGGHYVLQASASYCVGQWHGHEAKQLIFTLLTFTTIVGTYMWFVYVYWSIYRFVKFVHARMQSALDNGGLSDTTVATDERDFQIRLAIKSAILVGVFTICWTPEHMYFLYEMISGRPSPAWLDSVGVIMLVINAAVDPLVILMLDSRWKRASRSILRLPEPTPRDVNGKLAK</sequence>
<dbReference type="PROSITE" id="PS50262">
    <property type="entry name" value="G_PROTEIN_RECEP_F1_2"/>
    <property type="match status" value="1"/>
</dbReference>
<evidence type="ECO:0000256" key="4">
    <source>
        <dbReference type="ARBA" id="ARBA00023040"/>
    </source>
</evidence>
<dbReference type="OrthoDB" id="2103726at2759"/>
<evidence type="ECO:0000256" key="5">
    <source>
        <dbReference type="ARBA" id="ARBA00023136"/>
    </source>
</evidence>
<keyword evidence="3 8" id="KW-1133">Transmembrane helix</keyword>
<feature type="transmembrane region" description="Helical" evidence="8">
    <location>
        <begin position="178"/>
        <end position="200"/>
    </location>
</feature>
<gene>
    <name evidence="10" type="ORF">SPPG_03814</name>
</gene>
<proteinExistence type="inferred from homology"/>
<comment type="similarity">
    <text evidence="7">Belongs to the G-protein coupled receptor 1 family.</text>
</comment>
<dbReference type="InterPro" id="IPR050125">
    <property type="entry name" value="GPCR_opsins"/>
</dbReference>
<dbReference type="PROSITE" id="PS00237">
    <property type="entry name" value="G_PROTEIN_RECEP_F1_1"/>
    <property type="match status" value="1"/>
</dbReference>
<feature type="transmembrane region" description="Helical" evidence="8">
    <location>
        <begin position="276"/>
        <end position="296"/>
    </location>
</feature>
<dbReference type="Gene3D" id="1.20.1070.10">
    <property type="entry name" value="Rhodopsin 7-helix transmembrane proteins"/>
    <property type="match status" value="1"/>
</dbReference>
<comment type="subcellular location">
    <subcellularLocation>
        <location evidence="1">Membrane</location>
        <topology evidence="1">Multi-pass membrane protein</topology>
    </subcellularLocation>
</comment>
<evidence type="ECO:0000313" key="10">
    <source>
        <dbReference type="EMBL" id="KND00693.1"/>
    </source>
</evidence>
<dbReference type="GO" id="GO:0004930">
    <property type="term" value="F:G protein-coupled receptor activity"/>
    <property type="evidence" value="ECO:0007669"/>
    <property type="project" value="UniProtKB-KW"/>
</dbReference>
<evidence type="ECO:0000256" key="2">
    <source>
        <dbReference type="ARBA" id="ARBA00022692"/>
    </source>
</evidence>
<dbReference type="AlphaFoldDB" id="A0A0L0HHX7"/>
<dbReference type="VEuPathDB" id="FungiDB:SPPG_03814"/>
<reference evidence="10 11" key="1">
    <citation type="submission" date="2009-08" db="EMBL/GenBank/DDBJ databases">
        <title>The Genome Sequence of Spizellomyces punctatus strain DAOM BR117.</title>
        <authorList>
            <consortium name="The Broad Institute Genome Sequencing Platform"/>
            <person name="Russ C."/>
            <person name="Cuomo C."/>
            <person name="Shea T."/>
            <person name="Young S.K."/>
            <person name="Zeng Q."/>
            <person name="Koehrsen M."/>
            <person name="Haas B."/>
            <person name="Borodovsky M."/>
            <person name="Guigo R."/>
            <person name="Alvarado L."/>
            <person name="Berlin A."/>
            <person name="Bochicchio J."/>
            <person name="Borenstein D."/>
            <person name="Chapman S."/>
            <person name="Chen Z."/>
            <person name="Engels R."/>
            <person name="Freedman E."/>
            <person name="Gellesch M."/>
            <person name="Goldberg J."/>
            <person name="Griggs A."/>
            <person name="Gujja S."/>
            <person name="Heiman D."/>
            <person name="Hepburn T."/>
            <person name="Howarth C."/>
            <person name="Jen D."/>
            <person name="Larson L."/>
            <person name="Lewis B."/>
            <person name="Mehta T."/>
            <person name="Park D."/>
            <person name="Pearson M."/>
            <person name="Roberts A."/>
            <person name="Saif S."/>
            <person name="Shenoy N."/>
            <person name="Sisk P."/>
            <person name="Stolte C."/>
            <person name="Sykes S."/>
            <person name="Thomson T."/>
            <person name="Walk T."/>
            <person name="White J."/>
            <person name="Yandava C."/>
            <person name="Burger G."/>
            <person name="Gray M.W."/>
            <person name="Holland P.W.H."/>
            <person name="King N."/>
            <person name="Lang F.B.F."/>
            <person name="Roger A.J."/>
            <person name="Ruiz-Trillo I."/>
            <person name="Lander E."/>
            <person name="Nusbaum C."/>
        </authorList>
    </citation>
    <scope>NUCLEOTIDE SEQUENCE [LARGE SCALE GENOMIC DNA]</scope>
    <source>
        <strain evidence="10 11">DAOM BR117</strain>
    </source>
</reference>
<evidence type="ECO:0000256" key="6">
    <source>
        <dbReference type="ARBA" id="ARBA00023170"/>
    </source>
</evidence>
<dbReference type="InParanoid" id="A0A0L0HHX7"/>
<evidence type="ECO:0000256" key="8">
    <source>
        <dbReference type="SAM" id="Phobius"/>
    </source>
</evidence>
<feature type="domain" description="G-protein coupled receptors family 1 profile" evidence="9">
    <location>
        <begin position="32"/>
        <end position="293"/>
    </location>
</feature>
<keyword evidence="7" id="KW-0807">Transducer</keyword>
<dbReference type="RefSeq" id="XP_016608732.1">
    <property type="nucleotide sequence ID" value="XM_016752062.1"/>
</dbReference>
<dbReference type="Pfam" id="PF00001">
    <property type="entry name" value="7tm_1"/>
    <property type="match status" value="1"/>
</dbReference>
<feature type="transmembrane region" description="Helical" evidence="8">
    <location>
        <begin position="127"/>
        <end position="145"/>
    </location>
</feature>
<keyword evidence="2 7" id="KW-0812">Transmembrane</keyword>
<dbReference type="Proteomes" id="UP000053201">
    <property type="component" value="Unassembled WGS sequence"/>
</dbReference>
<keyword evidence="5 8" id="KW-0472">Membrane</keyword>
<organism evidence="10 11">
    <name type="scientific">Spizellomyces punctatus (strain DAOM BR117)</name>
    <dbReference type="NCBI Taxonomy" id="645134"/>
    <lineage>
        <taxon>Eukaryota</taxon>
        <taxon>Fungi</taxon>
        <taxon>Fungi incertae sedis</taxon>
        <taxon>Chytridiomycota</taxon>
        <taxon>Chytridiomycota incertae sedis</taxon>
        <taxon>Chytridiomycetes</taxon>
        <taxon>Spizellomycetales</taxon>
        <taxon>Spizellomycetaceae</taxon>
        <taxon>Spizellomyces</taxon>
    </lineage>
</organism>
<evidence type="ECO:0000313" key="11">
    <source>
        <dbReference type="Proteomes" id="UP000053201"/>
    </source>
</evidence>
<accession>A0A0L0HHX7</accession>
<dbReference type="InterPro" id="IPR000276">
    <property type="entry name" value="GPCR_Rhodpsn"/>
</dbReference>
<dbReference type="OMA" id="IAMYHRT"/>
<dbReference type="SUPFAM" id="SSF81321">
    <property type="entry name" value="Family A G protein-coupled receptor-like"/>
    <property type="match status" value="1"/>
</dbReference>